<accession>A0ABM7Q8I6</accession>
<dbReference type="EMBL" id="AP024545">
    <property type="protein sequence ID" value="BCT93743.1"/>
    <property type="molecule type" value="Genomic_DNA"/>
</dbReference>
<sequence length="75" mass="8219">MWLMNVYRGRGGDYILVPHPKKYSGSDAGLYLGVVAGTSLGAEICTKIALQLTEHPCARLTPTQFFYGQPRDMVG</sequence>
<dbReference type="Proteomes" id="UP000681317">
    <property type="component" value="Chromosome"/>
</dbReference>
<keyword evidence="2" id="KW-1185">Reference proteome</keyword>
<dbReference type="RefSeq" id="WP_213434663.1">
    <property type="nucleotide sequence ID" value="NZ_AP024545.1"/>
</dbReference>
<reference evidence="1 2" key="1">
    <citation type="submission" date="2021-03" db="EMBL/GenBank/DDBJ databases">
        <title>Complete Genome Sequences of Two Lysobacter Strains Isolated from Sea Water (Lysobacter caseinilyticus) and Soil (Lysobacter helvus) in South Korea.</title>
        <authorList>
            <person name="Watanabe Y."/>
            <person name="Arakawa K."/>
        </authorList>
    </citation>
    <scope>NUCLEOTIDE SEQUENCE [LARGE SCALE GENOMIC DNA]</scope>
    <source>
        <strain evidence="1 2">KVB24</strain>
    </source>
</reference>
<evidence type="ECO:0000313" key="2">
    <source>
        <dbReference type="Proteomes" id="UP000681317"/>
    </source>
</evidence>
<proteinExistence type="predicted"/>
<organism evidence="1 2">
    <name type="scientific">Noviluteimonas caseinilytica</name>
    <dbReference type="NCBI Taxonomy" id="2675101"/>
    <lineage>
        <taxon>Bacteria</taxon>
        <taxon>Pseudomonadati</taxon>
        <taxon>Pseudomonadota</taxon>
        <taxon>Gammaproteobacteria</taxon>
        <taxon>Lysobacterales</taxon>
        <taxon>Lysobacteraceae</taxon>
        <taxon>Noviluteimonas</taxon>
    </lineage>
</organism>
<name>A0ABM7Q8I6_9GAMM</name>
<gene>
    <name evidence="1" type="ORF">LYSCAS_27670</name>
</gene>
<evidence type="ECO:0000313" key="1">
    <source>
        <dbReference type="EMBL" id="BCT93743.1"/>
    </source>
</evidence>
<protein>
    <submittedName>
        <fullName evidence="1">Uncharacterized protein</fullName>
    </submittedName>
</protein>